<evidence type="ECO:0000313" key="2">
    <source>
        <dbReference type="Proteomes" id="UP000002985"/>
    </source>
</evidence>
<dbReference type="Proteomes" id="UP000002985">
    <property type="component" value="Unassembled WGS sequence"/>
</dbReference>
<evidence type="ECO:0000313" key="1">
    <source>
        <dbReference type="EMBL" id="GAB61956.1"/>
    </source>
</evidence>
<comment type="caution">
    <text evidence="1">The sequence shown here is derived from an EMBL/GenBank/DDBJ whole genome shotgun (WGS) entry which is preliminary data.</text>
</comment>
<accession>I3IJR1</accession>
<organism evidence="1 2">
    <name type="scientific">Candidatus Jettenia caeni</name>
    <dbReference type="NCBI Taxonomy" id="247490"/>
    <lineage>
        <taxon>Bacteria</taxon>
        <taxon>Pseudomonadati</taxon>
        <taxon>Planctomycetota</taxon>
        <taxon>Candidatus Brocadiia</taxon>
        <taxon>Candidatus Brocadiales</taxon>
        <taxon>Candidatus Brocadiaceae</taxon>
        <taxon>Candidatus Jettenia</taxon>
    </lineage>
</organism>
<reference evidence="1 2" key="1">
    <citation type="journal article" date="2012" name="FEBS Lett.">
        <title>Anammox organism KSU-1 expresses a NirK-type copper-containing nitrite reductase instead of a NirS-type with cytochrome cd1.</title>
        <authorList>
            <person name="Hira D."/>
            <person name="Toh H."/>
            <person name="Migita C.T."/>
            <person name="Okubo H."/>
            <person name="Nishiyama T."/>
            <person name="Hattori M."/>
            <person name="Furukawa K."/>
            <person name="Fujii T."/>
        </authorList>
    </citation>
    <scope>NUCLEOTIDE SEQUENCE [LARGE SCALE GENOMIC DNA]</scope>
</reference>
<dbReference type="AlphaFoldDB" id="I3IJR1"/>
<protein>
    <submittedName>
        <fullName evidence="1">Uncharacterized protein</fullName>
    </submittedName>
</protein>
<gene>
    <name evidence="1" type="ORF">KSU1_C0360</name>
</gene>
<proteinExistence type="predicted"/>
<dbReference type="EMBL" id="BAFH01000003">
    <property type="protein sequence ID" value="GAB61956.1"/>
    <property type="molecule type" value="Genomic_DNA"/>
</dbReference>
<keyword evidence="2" id="KW-1185">Reference proteome</keyword>
<sequence>MTQECDIPHCDMIQEKYVILHEGNKPKRLSEKMKRNEFAKKILAL</sequence>
<name>I3IJR1_9BACT</name>